<name>A0A3D8TTM8_9LIST</name>
<evidence type="ECO:0000313" key="1">
    <source>
        <dbReference type="EMBL" id="RDX01176.1"/>
    </source>
</evidence>
<proteinExistence type="predicted"/>
<reference evidence="2" key="1">
    <citation type="submission" date="2015-04" db="EMBL/GenBank/DDBJ databases">
        <authorList>
            <person name="Schardt J."/>
            <person name="Mueller-Herbst S."/>
            <person name="Scherer S."/>
            <person name="Huptas C."/>
        </authorList>
    </citation>
    <scope>NUCLEOTIDE SEQUENCE [LARGE SCALE GENOMIC DNA]</scope>
    <source>
        <strain evidence="2">Kiel-L1</strain>
    </source>
</reference>
<organism evidence="1 2">
    <name type="scientific">Listeria kieliensis</name>
    <dbReference type="NCBI Taxonomy" id="1621700"/>
    <lineage>
        <taxon>Bacteria</taxon>
        <taxon>Bacillati</taxon>
        <taxon>Bacillota</taxon>
        <taxon>Bacilli</taxon>
        <taxon>Bacillales</taxon>
        <taxon>Listeriaceae</taxon>
        <taxon>Listeria</taxon>
    </lineage>
</organism>
<keyword evidence="2" id="KW-1185">Reference proteome</keyword>
<evidence type="ECO:0000313" key="2">
    <source>
        <dbReference type="Proteomes" id="UP000257055"/>
    </source>
</evidence>
<dbReference type="RefSeq" id="WP_115753424.1">
    <property type="nucleotide sequence ID" value="NZ_LARY01000002.1"/>
</dbReference>
<accession>A0A3D8TTM8</accession>
<sequence>MVKVFEDYFSELQADMVSICLEYVENTGDNIYIYCSYENNVYSVGYFYRINGKVKERHKINEELPNCDVSIGRQKIVMQILMDDLKQINKVCQQFGRPMPTEMKLVYDIKKNSLEAKYQYDLVYSNDAKKTADDVEQSWLEEVENN</sequence>
<gene>
    <name evidence="1" type="ORF">UR08_09535</name>
</gene>
<evidence type="ECO:0008006" key="3">
    <source>
        <dbReference type="Google" id="ProtNLM"/>
    </source>
</evidence>
<comment type="caution">
    <text evidence="1">The sequence shown here is derived from an EMBL/GenBank/DDBJ whole genome shotgun (WGS) entry which is preliminary data.</text>
</comment>
<dbReference type="AlphaFoldDB" id="A0A3D8TTM8"/>
<dbReference type="EMBL" id="LARY01000002">
    <property type="protein sequence ID" value="RDX01176.1"/>
    <property type="molecule type" value="Genomic_DNA"/>
</dbReference>
<dbReference type="Proteomes" id="UP000257055">
    <property type="component" value="Unassembled WGS sequence"/>
</dbReference>
<protein>
    <recommendedName>
        <fullName evidence="3">DUF600 domain-containing protein</fullName>
    </recommendedName>
</protein>